<comment type="subcellular location">
    <subcellularLocation>
        <location evidence="1">Endomembrane system</location>
        <topology evidence="1">Peripheral membrane protein</topology>
    </subcellularLocation>
</comment>
<feature type="region of interest" description="Disordered" evidence="5">
    <location>
        <begin position="52"/>
        <end position="74"/>
    </location>
</feature>
<dbReference type="InterPro" id="IPR001180">
    <property type="entry name" value="CNH_dom"/>
</dbReference>
<evidence type="ECO:0000256" key="4">
    <source>
        <dbReference type="PROSITE-ProRule" id="PRU01006"/>
    </source>
</evidence>
<dbReference type="PROSITE" id="PS50236">
    <property type="entry name" value="CHCR"/>
    <property type="match status" value="1"/>
</dbReference>
<accession>A0A8H7Z7C2</accession>
<feature type="compositionally biased region" description="Polar residues" evidence="5">
    <location>
        <begin position="487"/>
        <end position="496"/>
    </location>
</feature>
<dbReference type="PANTHER" id="PTHR12894">
    <property type="entry name" value="CNH DOMAIN CONTAINING"/>
    <property type="match status" value="1"/>
</dbReference>
<feature type="repeat" description="CHCR" evidence="4">
    <location>
        <begin position="746"/>
        <end position="919"/>
    </location>
</feature>
<dbReference type="GO" id="GO:0000329">
    <property type="term" value="C:fungal-type vacuole membrane"/>
    <property type="evidence" value="ECO:0007669"/>
    <property type="project" value="TreeGrafter"/>
</dbReference>
<dbReference type="Pfam" id="PF10366">
    <property type="entry name" value="Vps39_1"/>
    <property type="match status" value="1"/>
</dbReference>
<comment type="caution">
    <text evidence="7">The sequence shown here is derived from an EMBL/GenBank/DDBJ whole genome shotgun (WGS) entry which is preliminary data.</text>
</comment>
<dbReference type="Pfam" id="PF10367">
    <property type="entry name" value="zf-Vps39_C"/>
    <property type="match status" value="1"/>
</dbReference>
<feature type="compositionally biased region" description="Acidic residues" evidence="5">
    <location>
        <begin position="472"/>
        <end position="483"/>
    </location>
</feature>
<dbReference type="InterPro" id="IPR032914">
    <property type="entry name" value="Vam6/VPS39/TRAP1"/>
</dbReference>
<feature type="compositionally biased region" description="Basic and acidic residues" evidence="5">
    <location>
        <begin position="537"/>
        <end position="548"/>
    </location>
</feature>
<sequence>MLSAFTAHPLVQLKQRDKSKIESFLAYGDRLLVGLNTGTLRIYRINELNREHSGSEGSRIGGVREQENGDGRGDMDVNRAAVENVDLPNVKPTDLLREQEKFSRYKIEQLAIIKEAGILISLSNGYVSIHDLQTYELQQQLAKTKGASAFAVTSNIVKDPSTSVPSIVSRLAVAVKRKLMLWMWLDMELEDDTKEITLASGIKTLNWATGTKLIVGLNSSYVMVDVESSKVTDIVGPGSIGGPGGQDTGRLGGVGVASMSYIGMGGAAPKPLATRLGDGEILLAKDVNTHFVDTDGESLGRRQIPWTTSPEAVGYSYPYLLALQEPSKGTLEVRNPETLSLLQSISLPSASMLHIPQPTISLAHAGKGFLVGSERIIWRMAALDYDSQIDSLIEQAHLDEAISLISMLEDALLKDKAGRLREAKLQKAQTLFDKRRYRDSLDLFTDACASPEMVIRKYPKVIAGPLSTFDEEKVEEEASDADDQTSHKTNGTTSNSIEAVAESLARAKAPAGYASSVRSLLRGKSEDVSETSSIRGKPADVKPVDNPLEGKDLKTAAHALQGFLADIRRRLQRFLNPDGTVTDLALQVANETDDFSQSVRNVVGLSPDDSSDDVARKLRETATLVDTTLFRAHMFATPSLAGSLFRIANFCDPDVVMEKLEETGRYNDLIDFLFGKKMHRPALELLQKFGQAETDETQKTVFASQLRCPERTVAYLQNLPPEMIDLILEFAEWPVRARPELGMEIFLADTENAETLQRDKVLEFLQSIDSKLAIRYLEHVIGELNEMSPDLHQRLLSLYLDRLKRWKAGDVSAQQEFESEEEWTDCRRKFLDMLKGSGQYSPAKMLDRLPREDPEFFEARAIIFSKMGQHRQALEIYVFKLESPDKAEEYCNYIHRNEETRTTDTAATKRVSPTDNEDGHPSIYHTLLSLYLSPPHDYKPQYGPAIEILARHGSRLPAGSTLELIPETFPVHDLEFYFRGRIRAANSVANESRIVTALRKVQNVAVQANLQLGGEIVKGHNKGRNRFVTISEERVCGVCHKRLGGSVISVFPNNTVVHLGCAGKWSTTAAS</sequence>
<evidence type="ECO:0000256" key="3">
    <source>
        <dbReference type="ARBA" id="ARBA00038201"/>
    </source>
</evidence>
<dbReference type="OrthoDB" id="5325112at2759"/>
<evidence type="ECO:0000313" key="8">
    <source>
        <dbReference type="Proteomes" id="UP000670092"/>
    </source>
</evidence>
<dbReference type="PROSITE" id="PS50219">
    <property type="entry name" value="CNH"/>
    <property type="match status" value="1"/>
</dbReference>
<dbReference type="InterPro" id="IPR019452">
    <property type="entry name" value="VPS39/TGF_beta_rcpt-assoc_1"/>
</dbReference>
<dbReference type="GO" id="GO:0006914">
    <property type="term" value="P:autophagy"/>
    <property type="evidence" value="ECO:0007669"/>
    <property type="project" value="TreeGrafter"/>
</dbReference>
<dbReference type="InterPro" id="IPR019453">
    <property type="entry name" value="VPS39/TGFA1_Znf"/>
</dbReference>
<dbReference type="InterPro" id="IPR000547">
    <property type="entry name" value="Clathrin_H-chain/VPS_repeat"/>
</dbReference>
<gene>
    <name evidence="7" type="primary">AVA2</name>
    <name evidence="7" type="ORF">I7I52_00094</name>
</gene>
<feature type="compositionally biased region" description="Basic and acidic residues" evidence="5">
    <location>
        <begin position="62"/>
        <end position="74"/>
    </location>
</feature>
<feature type="domain" description="CNH" evidence="6">
    <location>
        <begin position="18"/>
        <end position="360"/>
    </location>
</feature>
<dbReference type="Proteomes" id="UP000670092">
    <property type="component" value="Unassembled WGS sequence"/>
</dbReference>
<dbReference type="GO" id="GO:0034058">
    <property type="term" value="P:endosomal vesicle fusion"/>
    <property type="evidence" value="ECO:0007669"/>
    <property type="project" value="TreeGrafter"/>
</dbReference>
<keyword evidence="2" id="KW-0472">Membrane</keyword>
<evidence type="ECO:0000256" key="2">
    <source>
        <dbReference type="ARBA" id="ARBA00023136"/>
    </source>
</evidence>
<proteinExistence type="inferred from homology"/>
<protein>
    <submittedName>
        <fullName evidence="7">Vacuolar morphogenesis protein AvaB</fullName>
    </submittedName>
</protein>
<evidence type="ECO:0000259" key="6">
    <source>
        <dbReference type="PROSITE" id="PS50219"/>
    </source>
</evidence>
<evidence type="ECO:0000313" key="7">
    <source>
        <dbReference type="EMBL" id="KAG5302444.1"/>
    </source>
</evidence>
<feature type="region of interest" description="Disordered" evidence="5">
    <location>
        <begin position="519"/>
        <end position="548"/>
    </location>
</feature>
<evidence type="ECO:0000256" key="5">
    <source>
        <dbReference type="SAM" id="MobiDB-lite"/>
    </source>
</evidence>
<evidence type="ECO:0000256" key="1">
    <source>
        <dbReference type="ARBA" id="ARBA00004184"/>
    </source>
</evidence>
<dbReference type="EMBL" id="JAEVHI010000001">
    <property type="protein sequence ID" value="KAG5302444.1"/>
    <property type="molecule type" value="Genomic_DNA"/>
</dbReference>
<reference evidence="7 8" key="1">
    <citation type="submission" date="2021-01" db="EMBL/GenBank/DDBJ databases">
        <title>Chromosome-level genome assembly of a human fungal pathogen reveals clustering of transcriptionally co-regulated genes.</title>
        <authorList>
            <person name="Voorhies M."/>
            <person name="Cohen S."/>
            <person name="Shea T.P."/>
            <person name="Petrus S."/>
            <person name="Munoz J.F."/>
            <person name="Poplawski S."/>
            <person name="Goldman W.E."/>
            <person name="Michael T."/>
            <person name="Cuomo C.A."/>
            <person name="Sil A."/>
            <person name="Beyhan S."/>
        </authorList>
    </citation>
    <scope>NUCLEOTIDE SEQUENCE [LARGE SCALE GENOMIC DNA]</scope>
    <source>
        <strain evidence="7 8">G184AR</strain>
    </source>
</reference>
<dbReference type="GO" id="GO:0006886">
    <property type="term" value="P:intracellular protein transport"/>
    <property type="evidence" value="ECO:0007669"/>
    <property type="project" value="UniProtKB-UniRule"/>
</dbReference>
<feature type="region of interest" description="Disordered" evidence="5">
    <location>
        <begin position="472"/>
        <end position="496"/>
    </location>
</feature>
<comment type="similarity">
    <text evidence="3">Belongs to the VAM6/VPS39 family.</text>
</comment>
<organism evidence="7 8">
    <name type="scientific">Ajellomyces capsulatus</name>
    <name type="common">Darling's disease fungus</name>
    <name type="synonym">Histoplasma capsulatum</name>
    <dbReference type="NCBI Taxonomy" id="5037"/>
    <lineage>
        <taxon>Eukaryota</taxon>
        <taxon>Fungi</taxon>
        <taxon>Dikarya</taxon>
        <taxon>Ascomycota</taxon>
        <taxon>Pezizomycotina</taxon>
        <taxon>Eurotiomycetes</taxon>
        <taxon>Eurotiomycetidae</taxon>
        <taxon>Onygenales</taxon>
        <taxon>Ajellomycetaceae</taxon>
        <taxon>Histoplasma</taxon>
    </lineage>
</organism>
<dbReference type="PANTHER" id="PTHR12894:SF49">
    <property type="entry name" value="VAM6_VPS39-LIKE PROTEIN"/>
    <property type="match status" value="1"/>
</dbReference>
<dbReference type="Pfam" id="PF00780">
    <property type="entry name" value="CNH"/>
    <property type="match status" value="1"/>
</dbReference>
<dbReference type="GO" id="GO:0012505">
    <property type="term" value="C:endomembrane system"/>
    <property type="evidence" value="ECO:0007669"/>
    <property type="project" value="UniProtKB-SubCell"/>
</dbReference>
<dbReference type="AlphaFoldDB" id="A0A8H7Z7C2"/>
<name>A0A8H7Z7C2_AJECA</name>
<dbReference type="VEuPathDB" id="FungiDB:I7I52_00094"/>